<dbReference type="InterPro" id="IPR018062">
    <property type="entry name" value="HTH_AraC-typ_CS"/>
</dbReference>
<dbReference type="Pfam" id="PF12833">
    <property type="entry name" value="HTH_18"/>
    <property type="match status" value="1"/>
</dbReference>
<keyword evidence="3" id="KW-0804">Transcription</keyword>
<dbReference type="GO" id="GO:0043565">
    <property type="term" value="F:sequence-specific DNA binding"/>
    <property type="evidence" value="ECO:0007669"/>
    <property type="project" value="InterPro"/>
</dbReference>
<dbReference type="GO" id="GO:0003700">
    <property type="term" value="F:DNA-binding transcription factor activity"/>
    <property type="evidence" value="ECO:0007669"/>
    <property type="project" value="InterPro"/>
</dbReference>
<dbReference type="STRING" id="888061.AXF15_01300"/>
<gene>
    <name evidence="5" type="ORF">AXF15_01300</name>
</gene>
<dbReference type="SUPFAM" id="SSF46689">
    <property type="entry name" value="Homeodomain-like"/>
    <property type="match status" value="1"/>
</dbReference>
<keyword evidence="6" id="KW-1185">Reference proteome</keyword>
<keyword evidence="2" id="KW-0238">DNA-binding</keyword>
<dbReference type="InterPro" id="IPR018060">
    <property type="entry name" value="HTH_AraC"/>
</dbReference>
<dbReference type="PANTHER" id="PTHR47893:SF1">
    <property type="entry name" value="REGULATORY PROTEIN PCHR"/>
    <property type="match status" value="1"/>
</dbReference>
<protein>
    <recommendedName>
        <fullName evidence="4">HTH araC/xylS-type domain-containing protein</fullName>
    </recommendedName>
</protein>
<dbReference type="InterPro" id="IPR009057">
    <property type="entry name" value="Homeodomain-like_sf"/>
</dbReference>
<dbReference type="PROSITE" id="PS01124">
    <property type="entry name" value="HTH_ARAC_FAMILY_2"/>
    <property type="match status" value="1"/>
</dbReference>
<name>A0A0X8JN83_9BACT</name>
<sequence length="344" mass="39164">MYTPDPRSRMASDKTPFIQTFRDYYRTHDCFVEVASHAYPEPDQLRMELKYPAGRGWMEFIQISQGLGVGMCEYELSRPLGGGYPKEIRTSFRINLMLSGEFELFVPAANRNQIIRGGEIWACRNFREDLHFKQPPGKPIRGISIDLPKSMIESWLSTSQCETNRCLRMLLGEESLPRGTFPPGMFPLSRSPQRTAALTELASQILDARRDTVCGRLHFEALTLELLARILDFELPASTRSFRAPIDETIDILRMEWANPPTISALSRRVGLNECYLKADFRQRTGRSIGEYVRQLRMKHALELLESGRSVLQAATAVGYSNPSHFSAAFKKQYGRLPSSCLAR</sequence>
<dbReference type="PANTHER" id="PTHR47893">
    <property type="entry name" value="REGULATORY PROTEIN PCHR"/>
    <property type="match status" value="1"/>
</dbReference>
<dbReference type="InterPro" id="IPR053142">
    <property type="entry name" value="PchR_regulatory_protein"/>
</dbReference>
<dbReference type="PROSITE" id="PS00041">
    <property type="entry name" value="HTH_ARAC_FAMILY_1"/>
    <property type="match status" value="1"/>
</dbReference>
<evidence type="ECO:0000256" key="3">
    <source>
        <dbReference type="ARBA" id="ARBA00023163"/>
    </source>
</evidence>
<evidence type="ECO:0000256" key="2">
    <source>
        <dbReference type="ARBA" id="ARBA00023125"/>
    </source>
</evidence>
<dbReference type="KEGG" id="doa:AXF15_01300"/>
<evidence type="ECO:0000259" key="4">
    <source>
        <dbReference type="PROSITE" id="PS01124"/>
    </source>
</evidence>
<dbReference type="AlphaFoldDB" id="A0A0X8JN83"/>
<evidence type="ECO:0000256" key="1">
    <source>
        <dbReference type="ARBA" id="ARBA00023015"/>
    </source>
</evidence>
<dbReference type="Gene3D" id="1.10.10.60">
    <property type="entry name" value="Homeodomain-like"/>
    <property type="match status" value="1"/>
</dbReference>
<keyword evidence="1" id="KW-0805">Transcription regulation</keyword>
<accession>A0A0X8JN83</accession>
<dbReference type="SMART" id="SM00342">
    <property type="entry name" value="HTH_ARAC"/>
    <property type="match status" value="1"/>
</dbReference>
<evidence type="ECO:0000313" key="5">
    <source>
        <dbReference type="EMBL" id="AMD91889.1"/>
    </source>
</evidence>
<dbReference type="EMBL" id="CP014230">
    <property type="protein sequence ID" value="AMD91889.1"/>
    <property type="molecule type" value="Genomic_DNA"/>
</dbReference>
<proteinExistence type="predicted"/>
<evidence type="ECO:0000313" key="6">
    <source>
        <dbReference type="Proteomes" id="UP000063964"/>
    </source>
</evidence>
<dbReference type="OrthoDB" id="9802263at2"/>
<reference evidence="6" key="1">
    <citation type="submission" date="2016-02" db="EMBL/GenBank/DDBJ databases">
        <authorList>
            <person name="Holder M.E."/>
            <person name="Ajami N.J."/>
            <person name="Petrosino J.F."/>
        </authorList>
    </citation>
    <scope>NUCLEOTIDE SEQUENCE [LARGE SCALE GENOMIC DNA]</scope>
    <source>
        <strain evidence="6">DSM 12838</strain>
    </source>
</reference>
<dbReference type="Proteomes" id="UP000063964">
    <property type="component" value="Chromosome"/>
</dbReference>
<organism evidence="5 6">
    <name type="scientific">Desulfomicrobium orale DSM 12838</name>
    <dbReference type="NCBI Taxonomy" id="888061"/>
    <lineage>
        <taxon>Bacteria</taxon>
        <taxon>Pseudomonadati</taxon>
        <taxon>Thermodesulfobacteriota</taxon>
        <taxon>Desulfovibrionia</taxon>
        <taxon>Desulfovibrionales</taxon>
        <taxon>Desulfomicrobiaceae</taxon>
        <taxon>Desulfomicrobium</taxon>
    </lineage>
</organism>
<feature type="domain" description="HTH araC/xylS-type" evidence="4">
    <location>
        <begin position="247"/>
        <end position="344"/>
    </location>
</feature>